<organism evidence="6 7">
    <name type="scientific">Micromonospora sagamiensis</name>
    <dbReference type="NCBI Taxonomy" id="47875"/>
    <lineage>
        <taxon>Bacteria</taxon>
        <taxon>Bacillati</taxon>
        <taxon>Actinomycetota</taxon>
        <taxon>Actinomycetes</taxon>
        <taxon>Micromonosporales</taxon>
        <taxon>Micromonosporaceae</taxon>
        <taxon>Micromonospora</taxon>
    </lineage>
</organism>
<dbReference type="AlphaFoldDB" id="A0A562WLV7"/>
<evidence type="ECO:0000256" key="1">
    <source>
        <dbReference type="ARBA" id="ARBA00003416"/>
    </source>
</evidence>
<comment type="caution">
    <text evidence="6">The sequence shown here is derived from an EMBL/GenBank/DDBJ whole genome shotgun (WGS) entry which is preliminary data.</text>
</comment>
<dbReference type="RefSeq" id="WP_145819937.1">
    <property type="nucleotide sequence ID" value="NZ_AP023438.1"/>
</dbReference>
<reference evidence="6 7" key="1">
    <citation type="submission" date="2019-07" db="EMBL/GenBank/DDBJ databases">
        <title>R&amp;d 2014.</title>
        <authorList>
            <person name="Klenk H.-P."/>
        </authorList>
    </citation>
    <scope>NUCLEOTIDE SEQUENCE [LARGE SCALE GENOMIC DNA]</scope>
    <source>
        <strain evidence="6 7">DSM 43912</strain>
    </source>
</reference>
<evidence type="ECO:0000256" key="2">
    <source>
        <dbReference type="ARBA" id="ARBA00009840"/>
    </source>
</evidence>
<dbReference type="InterPro" id="IPR003798">
    <property type="entry name" value="DNA_recombination_RmuC"/>
</dbReference>
<keyword evidence="4" id="KW-0233">DNA recombination</keyword>
<keyword evidence="3" id="KW-0175">Coiled coil</keyword>
<evidence type="ECO:0000313" key="7">
    <source>
        <dbReference type="Proteomes" id="UP000319728"/>
    </source>
</evidence>
<dbReference type="PANTHER" id="PTHR30563">
    <property type="entry name" value="DNA RECOMBINATION PROTEIN RMUC"/>
    <property type="match status" value="1"/>
</dbReference>
<name>A0A562WLV7_9ACTN</name>
<dbReference type="GO" id="GO:0006310">
    <property type="term" value="P:DNA recombination"/>
    <property type="evidence" value="ECO:0007669"/>
    <property type="project" value="UniProtKB-KW"/>
</dbReference>
<proteinExistence type="inferred from homology"/>
<comment type="function">
    <text evidence="1">Involved in DNA recombination.</text>
</comment>
<evidence type="ECO:0000313" key="6">
    <source>
        <dbReference type="EMBL" id="TWJ31273.1"/>
    </source>
</evidence>
<accession>A0A562WLV7</accession>
<protein>
    <submittedName>
        <fullName evidence="6">DNA recombination protein RmuC</fullName>
    </submittedName>
</protein>
<evidence type="ECO:0000256" key="3">
    <source>
        <dbReference type="ARBA" id="ARBA00023054"/>
    </source>
</evidence>
<comment type="similarity">
    <text evidence="2">Belongs to the RmuC family.</text>
</comment>
<dbReference type="Pfam" id="PF02646">
    <property type="entry name" value="RmuC"/>
    <property type="match status" value="1"/>
</dbReference>
<dbReference type="EMBL" id="VLLP01000001">
    <property type="protein sequence ID" value="TWJ31273.1"/>
    <property type="molecule type" value="Genomic_DNA"/>
</dbReference>
<evidence type="ECO:0000256" key="5">
    <source>
        <dbReference type="SAM" id="MobiDB-lite"/>
    </source>
</evidence>
<evidence type="ECO:0000256" key="4">
    <source>
        <dbReference type="ARBA" id="ARBA00023172"/>
    </source>
</evidence>
<feature type="region of interest" description="Disordered" evidence="5">
    <location>
        <begin position="359"/>
        <end position="395"/>
    </location>
</feature>
<dbReference type="Proteomes" id="UP000319728">
    <property type="component" value="Unassembled WGS sequence"/>
</dbReference>
<keyword evidence="7" id="KW-1185">Reference proteome</keyword>
<dbReference type="OrthoDB" id="370725at2"/>
<dbReference type="PANTHER" id="PTHR30563:SF0">
    <property type="entry name" value="DNA RECOMBINATION PROTEIN RMUC"/>
    <property type="match status" value="1"/>
</dbReference>
<gene>
    <name evidence="6" type="ORF">JD81_04828</name>
</gene>
<sequence length="395" mass="43052">MDFSTLAVVVVCLGAGGAVGWFAARARAAAEIARLDATLTAAREGEGRLEQSMRALNYEATAQSQEAVARAVAPLHETLRRYESRVTELERDRVDAYAELREQVRAMGVVSGELRTETKQLVAALRAPQVRGRWGEHQLRRIVEAAGMLEHCDFAEQVTTTSDDRQVRPDLVVRLHGGRSVVVDAKAPFDAYLTAMEARDDRERNARLRAHAKHLRAHVDALAAKSYWTAFDDTPEFVVLFVPADPFLDVALQHDPTLLEHAFGRNVVLATPATLVALLRTVAYSWRQEALARNAVAVHALARELYGRLSTLGDHVGRLGNSLGAAVTAYNRAVGSLEARVLVSARKLAELGVSDREIPTPAQVELAPRQPQAPELVESAGSASTSPVRPTTIDD</sequence>